<evidence type="ECO:0000313" key="1">
    <source>
        <dbReference type="EMBL" id="WTQ83976.1"/>
    </source>
</evidence>
<sequence length="271" mass="30029">MRFFADDDVFNQRHPHPRPVSDSARMVTDLLGLGRVELHTGKASPLVYRATTGTPTYTVTPRKHVGQWGPDPFEGIDFPWDAAWQAPKERQWTVVITPDGRSLECRRAEVHDGRPSCEWGAVSRTRGASVSDKGQATGSGFSRLAGMITRADWKAGRIDHALCFGTPDNSSQYVFPAVGSDGRGGGRWREGQFIWLDRAYDIDADTSLEPYERIVAKALQEYGAFDVKNSERFAFVSESGSEPPGTEEDYASLDHIKFAEYLRVGTITPAS</sequence>
<dbReference type="Proteomes" id="UP001622557">
    <property type="component" value="Chromosome"/>
</dbReference>
<organism evidence="1 2">
    <name type="scientific">Streptomyces achromogenes</name>
    <dbReference type="NCBI Taxonomy" id="67255"/>
    <lineage>
        <taxon>Bacteria</taxon>
        <taxon>Bacillati</taxon>
        <taxon>Actinomycetota</taxon>
        <taxon>Actinomycetes</taxon>
        <taxon>Kitasatosporales</taxon>
        <taxon>Streptomycetaceae</taxon>
        <taxon>Streptomyces</taxon>
    </lineage>
</organism>
<gene>
    <name evidence="1" type="ORF">OG350_28350</name>
</gene>
<name>A0ABZ1KX54_STRAH</name>
<protein>
    <submittedName>
        <fullName evidence="1">XRE family transcriptional regulator</fullName>
    </submittedName>
</protein>
<keyword evidence="2" id="KW-1185">Reference proteome</keyword>
<evidence type="ECO:0000313" key="2">
    <source>
        <dbReference type="Proteomes" id="UP001622557"/>
    </source>
</evidence>
<dbReference type="EMBL" id="CP108164">
    <property type="protein sequence ID" value="WTQ83976.1"/>
    <property type="molecule type" value="Genomic_DNA"/>
</dbReference>
<reference evidence="1 2" key="1">
    <citation type="submission" date="2022-10" db="EMBL/GenBank/DDBJ databases">
        <title>The complete genomes of actinobacterial strains from the NBC collection.</title>
        <authorList>
            <person name="Joergensen T.S."/>
            <person name="Alvarez Arevalo M."/>
            <person name="Sterndorff E.B."/>
            <person name="Faurdal D."/>
            <person name="Vuksanovic O."/>
            <person name="Mourched A.-S."/>
            <person name="Charusanti P."/>
            <person name="Shaw S."/>
            <person name="Blin K."/>
            <person name="Weber T."/>
        </authorList>
    </citation>
    <scope>NUCLEOTIDE SEQUENCE [LARGE SCALE GENOMIC DNA]</scope>
    <source>
        <strain evidence="1 2">NBC_00156</strain>
    </source>
</reference>
<dbReference type="GeneID" id="97284428"/>
<dbReference type="RefSeq" id="WP_405451067.1">
    <property type="nucleotide sequence ID" value="NZ_CP108164.1"/>
</dbReference>
<accession>A0ABZ1KX54</accession>
<proteinExistence type="predicted"/>